<evidence type="ECO:0000313" key="2">
    <source>
        <dbReference type="EMBL" id="CAG7836705.1"/>
    </source>
</evidence>
<evidence type="ECO:0000313" key="3">
    <source>
        <dbReference type="Proteomes" id="UP000708208"/>
    </source>
</evidence>
<protein>
    <recommendedName>
        <fullName evidence="1">von Hippel-Lindau disease tumour suppressor beta domain-containing protein</fullName>
    </recommendedName>
</protein>
<dbReference type="AlphaFoldDB" id="A0A8J2MDG9"/>
<evidence type="ECO:0000259" key="1">
    <source>
        <dbReference type="Pfam" id="PF01847"/>
    </source>
</evidence>
<dbReference type="Proteomes" id="UP000708208">
    <property type="component" value="Unassembled WGS sequence"/>
</dbReference>
<dbReference type="InterPro" id="IPR024053">
    <property type="entry name" value="VHL_beta_dom"/>
</dbReference>
<sequence>MQICTKPNNCPTELRFFFKKLRSRTSTTLKGLGLTMLDISRSHQLITRAVSSLKGEIFQSTISCPKWMNPNKKGKKLPIIGQQYGLKLGVRVKYKTLEPNEYFDVTSFVNHPWIFRDSETQTKLVVRSQEVYDCPEPVYVKLREGMLRPTRSLVTITLPVYSLQECAMQAIQRALHTPEDAYKLEIPVALQKELHHRCSLTLRIRKPLTVTK</sequence>
<dbReference type="OrthoDB" id="413400at2759"/>
<gene>
    <name evidence="2" type="ORF">AFUS01_LOCUS45923</name>
</gene>
<dbReference type="EMBL" id="CAJVCH010571127">
    <property type="protein sequence ID" value="CAG7836705.1"/>
    <property type="molecule type" value="Genomic_DNA"/>
</dbReference>
<dbReference type="Pfam" id="PF01847">
    <property type="entry name" value="VHL"/>
    <property type="match status" value="1"/>
</dbReference>
<comment type="caution">
    <text evidence="2">The sequence shown here is derived from an EMBL/GenBank/DDBJ whole genome shotgun (WGS) entry which is preliminary data.</text>
</comment>
<accession>A0A8J2MDG9</accession>
<organism evidence="2 3">
    <name type="scientific">Allacma fusca</name>
    <dbReference type="NCBI Taxonomy" id="39272"/>
    <lineage>
        <taxon>Eukaryota</taxon>
        <taxon>Metazoa</taxon>
        <taxon>Ecdysozoa</taxon>
        <taxon>Arthropoda</taxon>
        <taxon>Hexapoda</taxon>
        <taxon>Collembola</taxon>
        <taxon>Symphypleona</taxon>
        <taxon>Sminthuridae</taxon>
        <taxon>Allacma</taxon>
    </lineage>
</organism>
<proteinExistence type="predicted"/>
<name>A0A8J2MDG9_9HEXA</name>
<reference evidence="2" key="1">
    <citation type="submission" date="2021-06" db="EMBL/GenBank/DDBJ databases">
        <authorList>
            <person name="Hodson N. C."/>
            <person name="Mongue J. A."/>
            <person name="Jaron S. K."/>
        </authorList>
    </citation>
    <scope>NUCLEOTIDE SEQUENCE</scope>
</reference>
<keyword evidence="3" id="KW-1185">Reference proteome</keyword>
<feature type="domain" description="von Hippel-Lindau disease tumour suppressor beta" evidence="1">
    <location>
        <begin position="91"/>
        <end position="132"/>
    </location>
</feature>